<evidence type="ECO:0000256" key="4">
    <source>
        <dbReference type="ARBA" id="ARBA00023002"/>
    </source>
</evidence>
<keyword evidence="3" id="KW-0274">FAD</keyword>
<dbReference type="InterPro" id="IPR017046">
    <property type="entry name" value="Prenylcysteine_Oxase1"/>
</dbReference>
<dbReference type="Proteomes" id="UP001186944">
    <property type="component" value="Unassembled WGS sequence"/>
</dbReference>
<dbReference type="GO" id="GO:0030327">
    <property type="term" value="P:prenylated protein catabolic process"/>
    <property type="evidence" value="ECO:0007669"/>
    <property type="project" value="TreeGrafter"/>
</dbReference>
<reference evidence="7" key="1">
    <citation type="submission" date="2019-08" db="EMBL/GenBank/DDBJ databases">
        <title>The improved chromosome-level genome for the pearl oyster Pinctada fucata martensii using PacBio sequencing and Hi-C.</title>
        <authorList>
            <person name="Zheng Z."/>
        </authorList>
    </citation>
    <scope>NUCLEOTIDE SEQUENCE</scope>
    <source>
        <strain evidence="7">ZZ-2019</strain>
        <tissue evidence="7">Adductor muscle</tissue>
    </source>
</reference>
<comment type="caution">
    <text evidence="7">The sequence shown here is derived from an EMBL/GenBank/DDBJ whole genome shotgun (WGS) entry which is preliminary data.</text>
</comment>
<accession>A0AA88YLY2</accession>
<evidence type="ECO:0000313" key="8">
    <source>
        <dbReference type="Proteomes" id="UP001186944"/>
    </source>
</evidence>
<feature type="domain" description="Prenylcysteine lyase" evidence="6">
    <location>
        <begin position="32"/>
        <end position="394"/>
    </location>
</feature>
<evidence type="ECO:0000256" key="2">
    <source>
        <dbReference type="ARBA" id="ARBA00022630"/>
    </source>
</evidence>
<keyword evidence="4" id="KW-0560">Oxidoreductase</keyword>
<protein>
    <recommendedName>
        <fullName evidence="6">Prenylcysteine lyase domain-containing protein</fullName>
    </recommendedName>
</protein>
<evidence type="ECO:0000256" key="5">
    <source>
        <dbReference type="ARBA" id="ARBA00023180"/>
    </source>
</evidence>
<dbReference type="PANTHER" id="PTHR15944">
    <property type="entry name" value="FARNESYLCYSTEINE LYASE"/>
    <property type="match status" value="1"/>
</dbReference>
<keyword evidence="2" id="KW-0285">Flavoprotein</keyword>
<dbReference type="GO" id="GO:0030328">
    <property type="term" value="P:prenylcysteine catabolic process"/>
    <property type="evidence" value="ECO:0007669"/>
    <property type="project" value="InterPro"/>
</dbReference>
<dbReference type="AlphaFoldDB" id="A0AA88YLY2"/>
<gene>
    <name evidence="7" type="ORF">FSP39_009872</name>
</gene>
<dbReference type="PANTHER" id="PTHR15944:SF0">
    <property type="entry name" value="PRENYLCYSTEINE LYASE DOMAIN-CONTAINING PROTEIN"/>
    <property type="match status" value="1"/>
</dbReference>
<evidence type="ECO:0000259" key="6">
    <source>
        <dbReference type="Pfam" id="PF07156"/>
    </source>
</evidence>
<evidence type="ECO:0000256" key="3">
    <source>
        <dbReference type="ARBA" id="ARBA00022827"/>
    </source>
</evidence>
<dbReference type="InterPro" id="IPR010795">
    <property type="entry name" value="Prenylcys_lyase"/>
</dbReference>
<organism evidence="7 8">
    <name type="scientific">Pinctada imbricata</name>
    <name type="common">Atlantic pearl-oyster</name>
    <name type="synonym">Pinctada martensii</name>
    <dbReference type="NCBI Taxonomy" id="66713"/>
    <lineage>
        <taxon>Eukaryota</taxon>
        <taxon>Metazoa</taxon>
        <taxon>Spiralia</taxon>
        <taxon>Lophotrochozoa</taxon>
        <taxon>Mollusca</taxon>
        <taxon>Bivalvia</taxon>
        <taxon>Autobranchia</taxon>
        <taxon>Pteriomorphia</taxon>
        <taxon>Pterioida</taxon>
        <taxon>Pterioidea</taxon>
        <taxon>Pteriidae</taxon>
        <taxon>Pinctada</taxon>
    </lineage>
</organism>
<sequence>MVNFSKILGLEQLKHDDGILGIFDGDEMRITTSSYSAVTLAKLFWRYGLDIYNIRSWVKDVTEKFSRIYTIQDAGFAYTSVMDLLQAMDPVFVKYMKKSIKSVLKADGYSDRFIDEFVTGAMRTNYGQNADIHGFVGAVSLAGVEPGLWSVKGGNYRIPENLIPLSKINLIQGDVKSITLLEYQESNYELRYLPTSPKLANNAEIQTKGYDVIVIANPMHDGFPDIKFEDFPNEIKNFPQKFHRIIATFVDGVPNNTHYGFENLDGFPSTILTCKNDLFLNSYGKHNDVLGNPAEKSVGDRSVGKIFTNRPPTEQEVNIYFKKKEDVRMVNWLAYPEYDFDIDNLPPFVLHDNMYYINGIEMAASAMEMSVIGARNVALLSYNHWYGHLDKIDEPYVDPSQKSDKAEL</sequence>
<evidence type="ECO:0000256" key="1">
    <source>
        <dbReference type="ARBA" id="ARBA00001974"/>
    </source>
</evidence>
<dbReference type="GO" id="GO:0001735">
    <property type="term" value="F:prenylcysteine oxidase activity"/>
    <property type="evidence" value="ECO:0007669"/>
    <property type="project" value="InterPro"/>
</dbReference>
<comment type="cofactor">
    <cofactor evidence="1">
        <name>FAD</name>
        <dbReference type="ChEBI" id="CHEBI:57692"/>
    </cofactor>
</comment>
<name>A0AA88YLY2_PINIB</name>
<dbReference type="Pfam" id="PF07156">
    <property type="entry name" value="Prenylcys_lyase"/>
    <property type="match status" value="1"/>
</dbReference>
<proteinExistence type="predicted"/>
<dbReference type="EMBL" id="VSWD01000005">
    <property type="protein sequence ID" value="KAK3102245.1"/>
    <property type="molecule type" value="Genomic_DNA"/>
</dbReference>
<keyword evidence="8" id="KW-1185">Reference proteome</keyword>
<evidence type="ECO:0000313" key="7">
    <source>
        <dbReference type="EMBL" id="KAK3102245.1"/>
    </source>
</evidence>
<keyword evidence="5" id="KW-0325">Glycoprotein</keyword>